<sequence length="74" mass="7683">MLGEDRPAQLLQLRRRHVGEPVPGTAPAIAGDQSVLLQRHAGRTVERGAFLARVTVVVAPQGDPQPAGAVGVLG</sequence>
<dbReference type="AlphaFoldDB" id="A0AAE6NLN8"/>
<name>A0AAE6NLN8_STRPT</name>
<accession>A0AAE6NLN8</accession>
<proteinExistence type="predicted"/>
<gene>
    <name evidence="1" type="ORF">CP981_23040</name>
</gene>
<evidence type="ECO:0000313" key="1">
    <source>
        <dbReference type="EMBL" id="QEV54130.1"/>
    </source>
</evidence>
<evidence type="ECO:0000313" key="2">
    <source>
        <dbReference type="Proteomes" id="UP000325458"/>
    </source>
</evidence>
<reference evidence="1 2" key="1">
    <citation type="submission" date="2017-09" db="EMBL/GenBank/DDBJ databases">
        <authorList>
            <person name="Lee N."/>
            <person name="Cho B.-K."/>
        </authorList>
    </citation>
    <scope>NUCLEOTIDE SEQUENCE [LARGE SCALE GENOMIC DNA]</scope>
    <source>
        <strain evidence="1 2">ATCC 23948</strain>
    </source>
</reference>
<protein>
    <submittedName>
        <fullName evidence="1">Uncharacterized protein</fullName>
    </submittedName>
</protein>
<organism evidence="1 2">
    <name type="scientific">Streptomyces platensis</name>
    <dbReference type="NCBI Taxonomy" id="58346"/>
    <lineage>
        <taxon>Bacteria</taxon>
        <taxon>Bacillati</taxon>
        <taxon>Actinomycetota</taxon>
        <taxon>Actinomycetes</taxon>
        <taxon>Kitasatosporales</taxon>
        <taxon>Streptomycetaceae</taxon>
        <taxon>Streptomyces</taxon>
    </lineage>
</organism>
<dbReference type="EMBL" id="CP023691">
    <property type="protein sequence ID" value="QEV54130.1"/>
    <property type="molecule type" value="Genomic_DNA"/>
</dbReference>
<dbReference type="Proteomes" id="UP000325458">
    <property type="component" value="Chromosome"/>
</dbReference>
<dbReference type="KEGG" id="spla:CP981_23040"/>